<dbReference type="EMBL" id="NAJQ01000551">
    <property type="protein sequence ID" value="TKA67761.1"/>
    <property type="molecule type" value="Genomic_DNA"/>
</dbReference>
<evidence type="ECO:0000256" key="6">
    <source>
        <dbReference type="ARBA" id="ARBA00036832"/>
    </source>
</evidence>
<keyword evidence="2" id="KW-0479">Metal-binding</keyword>
<evidence type="ECO:0000256" key="8">
    <source>
        <dbReference type="RuleBase" id="RU366045"/>
    </source>
</evidence>
<keyword evidence="5 8" id="KW-0456">Lyase</keyword>
<evidence type="ECO:0000313" key="11">
    <source>
        <dbReference type="Proteomes" id="UP000309340"/>
    </source>
</evidence>
<comment type="caution">
    <text evidence="10">The sequence shown here is derived from an EMBL/GenBank/DDBJ whole genome shotgun (WGS) entry which is preliminary data.</text>
</comment>
<evidence type="ECO:0000313" key="10">
    <source>
        <dbReference type="EMBL" id="TKA67761.1"/>
    </source>
</evidence>
<gene>
    <name evidence="10" type="ORF">B0A55_08437</name>
</gene>
<feature type="domain" description="Amidohydrolase-related" evidence="9">
    <location>
        <begin position="6"/>
        <end position="303"/>
    </location>
</feature>
<sequence length="309" mass="34330">MPALPDWSPEQHLELMDKLNIRKSILSISSPGTHLVAGDDELAAKVTRECNTYAADLKKKMPDRFGYFASLPIPNVDLCLQEIAQSAEEGCDGYVFLTNGHGHYLGDKVFDPIFDELNRRHALIFIHPTTPICPCSPGAQAQGQQLTKAAPFAGKYPNPMLEFFFDTARVVANLFMSGTIKRCPNLRIILPHLGGAFPPLLSRFTGFSTLVPGPWEATPEEETREAFEKQIWFDLAGFPFPSQIKGLTALGVTHSRIMYGSDFPFTKPPGVEMLLGKMDEGVKGMFSEGEIEDLYHRNAEKLLSMPVKR</sequence>
<dbReference type="PANTHER" id="PTHR21240">
    <property type="entry name" value="2-AMINO-3-CARBOXYLMUCONATE-6-SEMIALDEHYDE DECARBOXYLASE"/>
    <property type="match status" value="1"/>
</dbReference>
<evidence type="ECO:0000256" key="7">
    <source>
        <dbReference type="ARBA" id="ARBA00038889"/>
    </source>
</evidence>
<dbReference type="EC" id="4.1.1.52" evidence="7"/>
<dbReference type="Proteomes" id="UP000309340">
    <property type="component" value="Unassembled WGS sequence"/>
</dbReference>
<reference evidence="10 11" key="1">
    <citation type="submission" date="2017-03" db="EMBL/GenBank/DDBJ databases">
        <title>Genomes of endolithic fungi from Antarctica.</title>
        <authorList>
            <person name="Coleine C."/>
            <person name="Masonjones S."/>
            <person name="Stajich J.E."/>
        </authorList>
    </citation>
    <scope>NUCLEOTIDE SEQUENCE [LARGE SCALE GENOMIC DNA]</scope>
    <source>
        <strain evidence="10 11">CCFEE 5184</strain>
    </source>
</reference>
<dbReference type="GO" id="GO:0019748">
    <property type="term" value="P:secondary metabolic process"/>
    <property type="evidence" value="ECO:0007669"/>
    <property type="project" value="TreeGrafter"/>
</dbReference>
<evidence type="ECO:0000259" key="9">
    <source>
        <dbReference type="Pfam" id="PF04909"/>
    </source>
</evidence>
<dbReference type="InterPro" id="IPR032465">
    <property type="entry name" value="ACMSD"/>
</dbReference>
<dbReference type="Pfam" id="PF04909">
    <property type="entry name" value="Amidohydro_2"/>
    <property type="match status" value="1"/>
</dbReference>
<accession>A0A4U0WWM8</accession>
<dbReference type="GO" id="GO:0005829">
    <property type="term" value="C:cytosol"/>
    <property type="evidence" value="ECO:0007669"/>
    <property type="project" value="TreeGrafter"/>
</dbReference>
<evidence type="ECO:0000256" key="5">
    <source>
        <dbReference type="ARBA" id="ARBA00023239"/>
    </source>
</evidence>
<evidence type="ECO:0000256" key="3">
    <source>
        <dbReference type="ARBA" id="ARBA00022793"/>
    </source>
</evidence>
<organism evidence="10 11">
    <name type="scientific">Friedmanniomyces simplex</name>
    <dbReference type="NCBI Taxonomy" id="329884"/>
    <lineage>
        <taxon>Eukaryota</taxon>
        <taxon>Fungi</taxon>
        <taxon>Dikarya</taxon>
        <taxon>Ascomycota</taxon>
        <taxon>Pezizomycotina</taxon>
        <taxon>Dothideomycetes</taxon>
        <taxon>Dothideomycetidae</taxon>
        <taxon>Mycosphaerellales</taxon>
        <taxon>Teratosphaeriaceae</taxon>
        <taxon>Friedmanniomyces</taxon>
    </lineage>
</organism>
<comment type="catalytic activity">
    <reaction evidence="6">
        <text>6-methylsalicylate + H(+) = 3-methylphenol + CO2</text>
        <dbReference type="Rhea" id="RHEA:23112"/>
        <dbReference type="ChEBI" id="CHEBI:15378"/>
        <dbReference type="ChEBI" id="CHEBI:16526"/>
        <dbReference type="ChEBI" id="CHEBI:17231"/>
        <dbReference type="ChEBI" id="CHEBI:36658"/>
        <dbReference type="EC" id="4.1.1.52"/>
    </reaction>
    <physiologicalReaction direction="left-to-right" evidence="6">
        <dbReference type="Rhea" id="RHEA:23113"/>
    </physiologicalReaction>
</comment>
<comment type="similarity">
    <text evidence="1">Belongs to the metallo-dependent hydrolases superfamily. ACMSD family.</text>
</comment>
<dbReference type="SUPFAM" id="SSF51556">
    <property type="entry name" value="Metallo-dependent hydrolases"/>
    <property type="match status" value="1"/>
</dbReference>
<dbReference type="AlphaFoldDB" id="A0A4U0WWM8"/>
<dbReference type="GO" id="GO:0016787">
    <property type="term" value="F:hydrolase activity"/>
    <property type="evidence" value="ECO:0007669"/>
    <property type="project" value="InterPro"/>
</dbReference>
<proteinExistence type="inferred from homology"/>
<dbReference type="STRING" id="329884.A0A4U0WWM8"/>
<keyword evidence="11" id="KW-1185">Reference proteome</keyword>
<dbReference type="InterPro" id="IPR032466">
    <property type="entry name" value="Metal_Hydrolase"/>
</dbReference>
<dbReference type="OrthoDB" id="2832284at2759"/>
<dbReference type="PANTHER" id="PTHR21240:SF29">
    <property type="entry name" value="AMIDOHYDROLASE-RELATED DOMAIN-CONTAINING PROTEIN"/>
    <property type="match status" value="1"/>
</dbReference>
<keyword evidence="3 8" id="KW-0210">Decarboxylase</keyword>
<keyword evidence="4" id="KW-0862">Zinc</keyword>
<dbReference type="InterPro" id="IPR006680">
    <property type="entry name" value="Amidohydro-rel"/>
</dbReference>
<dbReference type="GO" id="GO:0046872">
    <property type="term" value="F:metal ion binding"/>
    <property type="evidence" value="ECO:0007669"/>
    <property type="project" value="UniProtKB-KW"/>
</dbReference>
<evidence type="ECO:0000256" key="2">
    <source>
        <dbReference type="ARBA" id="ARBA00022723"/>
    </source>
</evidence>
<dbReference type="Gene3D" id="3.20.20.140">
    <property type="entry name" value="Metal-dependent hydrolases"/>
    <property type="match status" value="1"/>
</dbReference>
<name>A0A4U0WWM8_9PEZI</name>
<evidence type="ECO:0000256" key="4">
    <source>
        <dbReference type="ARBA" id="ARBA00022833"/>
    </source>
</evidence>
<dbReference type="GO" id="GO:0047596">
    <property type="term" value="F:6-methylsalicylate decarboxylase activity"/>
    <property type="evidence" value="ECO:0007669"/>
    <property type="project" value="UniProtKB-EC"/>
</dbReference>
<protein>
    <recommendedName>
        <fullName evidence="7">6-methylsalicylate decarboxylase</fullName>
        <ecNumber evidence="7">4.1.1.52</ecNumber>
    </recommendedName>
</protein>
<evidence type="ECO:0000256" key="1">
    <source>
        <dbReference type="ARBA" id="ARBA00005871"/>
    </source>
</evidence>